<evidence type="ECO:0000256" key="1">
    <source>
        <dbReference type="ARBA" id="ARBA00006950"/>
    </source>
</evidence>
<dbReference type="GO" id="GO:0008199">
    <property type="term" value="F:ferric iron binding"/>
    <property type="evidence" value="ECO:0007669"/>
    <property type="project" value="InterPro"/>
</dbReference>
<gene>
    <name evidence="10" type="ORF">SAMN05444274_101477</name>
</gene>
<keyword evidence="4" id="KW-0560">Oxidoreductase</keyword>
<dbReference type="InterPro" id="IPR008331">
    <property type="entry name" value="Ferritin_DPS_dom"/>
</dbReference>
<dbReference type="Pfam" id="PF00210">
    <property type="entry name" value="Ferritin"/>
    <property type="match status" value="1"/>
</dbReference>
<dbReference type="OrthoDB" id="9801481at2"/>
<feature type="binding site" evidence="7">
    <location>
        <position position="17"/>
    </location>
    <ligand>
        <name>Fe cation</name>
        <dbReference type="ChEBI" id="CHEBI:24875"/>
        <label>1</label>
    </ligand>
</feature>
<keyword evidence="8" id="KW-0963">Cytoplasm</keyword>
<feature type="binding site" evidence="7">
    <location>
        <position position="50"/>
    </location>
    <ligand>
        <name>Fe cation</name>
        <dbReference type="ChEBI" id="CHEBI:24875"/>
        <label>1</label>
    </ligand>
</feature>
<keyword evidence="2 8" id="KW-0409">Iron storage</keyword>
<feature type="binding site" evidence="7">
    <location>
        <position position="127"/>
    </location>
    <ligand>
        <name>Fe cation</name>
        <dbReference type="ChEBI" id="CHEBI:24875"/>
        <label>1</label>
    </ligand>
</feature>
<evidence type="ECO:0000256" key="5">
    <source>
        <dbReference type="ARBA" id="ARBA00023004"/>
    </source>
</evidence>
<dbReference type="Gene3D" id="1.20.1260.10">
    <property type="match status" value="1"/>
</dbReference>
<comment type="function">
    <text evidence="6">May alleviate iron toxicity in the presence of oxygen.</text>
</comment>
<evidence type="ECO:0000259" key="9">
    <source>
        <dbReference type="PROSITE" id="PS50905"/>
    </source>
</evidence>
<evidence type="ECO:0000256" key="8">
    <source>
        <dbReference type="RuleBase" id="RU361145"/>
    </source>
</evidence>
<dbReference type="InterPro" id="IPR012347">
    <property type="entry name" value="Ferritin-like"/>
</dbReference>
<sequence length="173" mass="20057">MLKERVLEALNEQINAEQYSAFLYLSMSAWLEDKGMPGFANWMYVQYQEEMTHANKFYKYVAGRNGKVELKAIAQMPTEFDSILDVVEKTLEHEQHVTELINNLVDVAKEERDHATQSFLQWFVDEQVEEESNVTEILDSLKLIEGEAKGNGLFMLDRELRQRVFVDTTQVAG</sequence>
<evidence type="ECO:0000256" key="6">
    <source>
        <dbReference type="ARBA" id="ARBA00054546"/>
    </source>
</evidence>
<dbReference type="PROSITE" id="PS50905">
    <property type="entry name" value="FERRITIN_LIKE"/>
    <property type="match status" value="1"/>
</dbReference>
<dbReference type="EC" id="1.16.3.2" evidence="8"/>
<evidence type="ECO:0000256" key="2">
    <source>
        <dbReference type="ARBA" id="ARBA00022434"/>
    </source>
</evidence>
<keyword evidence="11" id="KW-1185">Reference proteome</keyword>
<dbReference type="CDD" id="cd01055">
    <property type="entry name" value="Nonheme_Ferritin"/>
    <property type="match status" value="1"/>
</dbReference>
<name>A0A1M4TUS8_9BACT</name>
<dbReference type="GO" id="GO:0004322">
    <property type="term" value="F:ferroxidase activity"/>
    <property type="evidence" value="ECO:0007669"/>
    <property type="project" value="TreeGrafter"/>
</dbReference>
<dbReference type="Proteomes" id="UP000184164">
    <property type="component" value="Unassembled WGS sequence"/>
</dbReference>
<dbReference type="EMBL" id="FQUM01000001">
    <property type="protein sequence ID" value="SHE48239.1"/>
    <property type="molecule type" value="Genomic_DNA"/>
</dbReference>
<comment type="function">
    <text evidence="8">Iron-storage protein.</text>
</comment>
<evidence type="ECO:0000256" key="4">
    <source>
        <dbReference type="ARBA" id="ARBA00023002"/>
    </source>
</evidence>
<keyword evidence="3 7" id="KW-0479">Metal-binding</keyword>
<dbReference type="InterPro" id="IPR001519">
    <property type="entry name" value="Ferritin"/>
</dbReference>
<feature type="domain" description="Ferritin-like diiron" evidence="9">
    <location>
        <begin position="1"/>
        <end position="145"/>
    </location>
</feature>
<dbReference type="GO" id="GO:0008198">
    <property type="term" value="F:ferrous iron binding"/>
    <property type="evidence" value="ECO:0007669"/>
    <property type="project" value="TreeGrafter"/>
</dbReference>
<dbReference type="FunFam" id="1.20.1260.10:FF:000001">
    <property type="entry name" value="Non-heme ferritin"/>
    <property type="match status" value="1"/>
</dbReference>
<dbReference type="SUPFAM" id="SSF47240">
    <property type="entry name" value="Ferritin-like"/>
    <property type="match status" value="1"/>
</dbReference>
<feature type="binding site" evidence="7">
    <location>
        <position position="53"/>
    </location>
    <ligand>
        <name>Fe cation</name>
        <dbReference type="ChEBI" id="CHEBI:24875"/>
        <label>1</label>
    </ligand>
</feature>
<dbReference type="GO" id="GO:0005829">
    <property type="term" value="C:cytosol"/>
    <property type="evidence" value="ECO:0007669"/>
    <property type="project" value="TreeGrafter"/>
</dbReference>
<proteinExistence type="inferred from homology"/>
<dbReference type="InterPro" id="IPR009078">
    <property type="entry name" value="Ferritin-like_SF"/>
</dbReference>
<dbReference type="RefSeq" id="WP_072998553.1">
    <property type="nucleotide sequence ID" value="NZ_FQUM01000001.1"/>
</dbReference>
<dbReference type="AlphaFoldDB" id="A0A1M4TUS8"/>
<evidence type="ECO:0000313" key="11">
    <source>
        <dbReference type="Proteomes" id="UP000184164"/>
    </source>
</evidence>
<evidence type="ECO:0000256" key="7">
    <source>
        <dbReference type="PIRSR" id="PIRSR601519-1"/>
    </source>
</evidence>
<dbReference type="InterPro" id="IPR041719">
    <property type="entry name" value="Ferritin_prok"/>
</dbReference>
<accession>A0A1M4TUS8</accession>
<dbReference type="GO" id="GO:0006826">
    <property type="term" value="P:iron ion transport"/>
    <property type="evidence" value="ECO:0007669"/>
    <property type="project" value="InterPro"/>
</dbReference>
<evidence type="ECO:0000313" key="10">
    <source>
        <dbReference type="EMBL" id="SHE48239.1"/>
    </source>
</evidence>
<dbReference type="GO" id="GO:0006879">
    <property type="term" value="P:intracellular iron ion homeostasis"/>
    <property type="evidence" value="ECO:0007669"/>
    <property type="project" value="UniProtKB-KW"/>
</dbReference>
<reference evidence="11" key="1">
    <citation type="submission" date="2016-11" db="EMBL/GenBank/DDBJ databases">
        <authorList>
            <person name="Varghese N."/>
            <person name="Submissions S."/>
        </authorList>
    </citation>
    <scope>NUCLEOTIDE SEQUENCE [LARGE SCALE GENOMIC DNA]</scope>
    <source>
        <strain evidence="11">DSM 26910</strain>
    </source>
</reference>
<keyword evidence="5 7" id="KW-0408">Iron</keyword>
<feature type="binding site" evidence="7">
    <location>
        <position position="94"/>
    </location>
    <ligand>
        <name>Fe cation</name>
        <dbReference type="ChEBI" id="CHEBI:24875"/>
        <label>1</label>
    </ligand>
</feature>
<protein>
    <recommendedName>
        <fullName evidence="8">Ferritin</fullName>
        <ecNumber evidence="8">1.16.3.2</ecNumber>
    </recommendedName>
</protein>
<dbReference type="InterPro" id="IPR009040">
    <property type="entry name" value="Ferritin-like_diiron"/>
</dbReference>
<evidence type="ECO:0000256" key="3">
    <source>
        <dbReference type="ARBA" id="ARBA00022723"/>
    </source>
</evidence>
<dbReference type="GO" id="GO:0042802">
    <property type="term" value="F:identical protein binding"/>
    <property type="evidence" value="ECO:0007669"/>
    <property type="project" value="UniProtKB-ARBA"/>
</dbReference>
<dbReference type="PANTHER" id="PTHR11431:SF127">
    <property type="entry name" value="BACTERIAL NON-HEME FERRITIN"/>
    <property type="match status" value="1"/>
</dbReference>
<dbReference type="PANTHER" id="PTHR11431">
    <property type="entry name" value="FERRITIN"/>
    <property type="match status" value="1"/>
</dbReference>
<dbReference type="STRING" id="1484053.SAMN05444274_101477"/>
<comment type="subcellular location">
    <subcellularLocation>
        <location evidence="8">Cytoplasm</location>
    </subcellularLocation>
</comment>
<comment type="catalytic activity">
    <reaction evidence="8">
        <text>4 Fe(2+) + O2 + 6 H2O = 4 iron(III) oxide-hydroxide + 12 H(+)</text>
        <dbReference type="Rhea" id="RHEA:11972"/>
        <dbReference type="ChEBI" id="CHEBI:15377"/>
        <dbReference type="ChEBI" id="CHEBI:15378"/>
        <dbReference type="ChEBI" id="CHEBI:15379"/>
        <dbReference type="ChEBI" id="CHEBI:29033"/>
        <dbReference type="ChEBI" id="CHEBI:78619"/>
        <dbReference type="EC" id="1.16.3.2"/>
    </reaction>
</comment>
<comment type="similarity">
    <text evidence="1 8">Belongs to the ferritin family. Prokaryotic subfamily.</text>
</comment>
<organism evidence="10 11">
    <name type="scientific">Mariniphaga anaerophila</name>
    <dbReference type="NCBI Taxonomy" id="1484053"/>
    <lineage>
        <taxon>Bacteria</taxon>
        <taxon>Pseudomonadati</taxon>
        <taxon>Bacteroidota</taxon>
        <taxon>Bacteroidia</taxon>
        <taxon>Marinilabiliales</taxon>
        <taxon>Prolixibacteraceae</taxon>
        <taxon>Mariniphaga</taxon>
    </lineage>
</organism>